<dbReference type="PANTHER" id="PTHR12835:SF5">
    <property type="entry name" value="BIOTIN--PROTEIN LIGASE"/>
    <property type="match status" value="1"/>
</dbReference>
<dbReference type="EC" id="6.3.4.15" evidence="3"/>
<protein>
    <submittedName>
        <fullName evidence="3">Biotin--[acetyl-CoA-carboxylase] ligase</fullName>
        <ecNumber evidence="3">6.3.4.15</ecNumber>
    </submittedName>
</protein>
<dbReference type="Proteomes" id="UP001597508">
    <property type="component" value="Unassembled WGS sequence"/>
</dbReference>
<dbReference type="PROSITE" id="PS51733">
    <property type="entry name" value="BPL_LPL_CATALYTIC"/>
    <property type="match status" value="1"/>
</dbReference>
<keyword evidence="1 3" id="KW-0436">Ligase</keyword>
<dbReference type="GO" id="GO:0004077">
    <property type="term" value="F:biotin--[biotin carboxyl-carrier protein] ligase activity"/>
    <property type="evidence" value="ECO:0007669"/>
    <property type="project" value="UniProtKB-EC"/>
</dbReference>
<sequence>MKIIKLNAIGSTNSFLKDLAHNSMLEDYTVAVTNQQTSGRGQMNNSWHSEPFKNLTFSIFTRFKNLHINQQPYLNFAVSNAIFEVLQSLSVPQLSIKWPNDIMSGNQKLCGILVETTFTNQKIKNSVIGIGLNVNQEKFPSHMTHASSLKNILKKEFDLDEIMHQLVEKIQLYVSKIESQDLESIHKSYLKHLYKKDIPTAFKDERTKLFFMGMIKGVDTNGNLLVQLEDDSIKEFQIKEVSLAKA</sequence>
<dbReference type="SUPFAM" id="SSF55681">
    <property type="entry name" value="Class II aaRS and biotin synthetases"/>
    <property type="match status" value="1"/>
</dbReference>
<proteinExistence type="predicted"/>
<evidence type="ECO:0000256" key="1">
    <source>
        <dbReference type="ARBA" id="ARBA00022598"/>
    </source>
</evidence>
<dbReference type="Gene3D" id="2.30.30.100">
    <property type="match status" value="1"/>
</dbReference>
<evidence type="ECO:0000313" key="4">
    <source>
        <dbReference type="Proteomes" id="UP001597508"/>
    </source>
</evidence>
<dbReference type="InterPro" id="IPR045864">
    <property type="entry name" value="aa-tRNA-synth_II/BPL/LPL"/>
</dbReference>
<evidence type="ECO:0000259" key="2">
    <source>
        <dbReference type="PROSITE" id="PS51733"/>
    </source>
</evidence>
<organism evidence="3 4">
    <name type="scientific">Pseudotenacibaculum haliotis</name>
    <dbReference type="NCBI Taxonomy" id="1862138"/>
    <lineage>
        <taxon>Bacteria</taxon>
        <taxon>Pseudomonadati</taxon>
        <taxon>Bacteroidota</taxon>
        <taxon>Flavobacteriia</taxon>
        <taxon>Flavobacteriales</taxon>
        <taxon>Flavobacteriaceae</taxon>
        <taxon>Pseudotenacibaculum</taxon>
    </lineage>
</organism>
<dbReference type="InterPro" id="IPR004143">
    <property type="entry name" value="BPL_LPL_catalytic"/>
</dbReference>
<dbReference type="NCBIfam" id="TIGR00121">
    <property type="entry name" value="birA_ligase"/>
    <property type="match status" value="1"/>
</dbReference>
<name>A0ABW5LPH7_9FLAO</name>
<gene>
    <name evidence="3" type="ORF">ACFSRZ_02405</name>
</gene>
<keyword evidence="4" id="KW-1185">Reference proteome</keyword>
<dbReference type="CDD" id="cd16442">
    <property type="entry name" value="BPL"/>
    <property type="match status" value="1"/>
</dbReference>
<dbReference type="RefSeq" id="WP_379664925.1">
    <property type="nucleotide sequence ID" value="NZ_JBHULH010000001.1"/>
</dbReference>
<dbReference type="PANTHER" id="PTHR12835">
    <property type="entry name" value="BIOTIN PROTEIN LIGASE"/>
    <property type="match status" value="1"/>
</dbReference>
<comment type="caution">
    <text evidence="3">The sequence shown here is derived from an EMBL/GenBank/DDBJ whole genome shotgun (WGS) entry which is preliminary data.</text>
</comment>
<dbReference type="InterPro" id="IPR004408">
    <property type="entry name" value="Biotin_CoA_COase_ligase"/>
</dbReference>
<accession>A0ABW5LPH7</accession>
<dbReference type="Pfam" id="PF03099">
    <property type="entry name" value="BPL_LplA_LipB"/>
    <property type="match status" value="1"/>
</dbReference>
<evidence type="ECO:0000313" key="3">
    <source>
        <dbReference type="EMBL" id="MFD2566206.1"/>
    </source>
</evidence>
<reference evidence="4" key="1">
    <citation type="journal article" date="2019" name="Int. J. Syst. Evol. Microbiol.">
        <title>The Global Catalogue of Microorganisms (GCM) 10K type strain sequencing project: providing services to taxonomists for standard genome sequencing and annotation.</title>
        <authorList>
            <consortium name="The Broad Institute Genomics Platform"/>
            <consortium name="The Broad Institute Genome Sequencing Center for Infectious Disease"/>
            <person name="Wu L."/>
            <person name="Ma J."/>
        </authorList>
    </citation>
    <scope>NUCLEOTIDE SEQUENCE [LARGE SCALE GENOMIC DNA]</scope>
    <source>
        <strain evidence="4">KCTC 52127</strain>
    </source>
</reference>
<dbReference type="Gene3D" id="3.30.930.10">
    <property type="entry name" value="Bira Bifunctional Protein, Domain 2"/>
    <property type="match status" value="1"/>
</dbReference>
<dbReference type="EMBL" id="JBHULH010000001">
    <property type="protein sequence ID" value="MFD2566206.1"/>
    <property type="molecule type" value="Genomic_DNA"/>
</dbReference>
<feature type="domain" description="BPL/LPL catalytic" evidence="2">
    <location>
        <begin position="1"/>
        <end position="178"/>
    </location>
</feature>